<dbReference type="OrthoDB" id="10582975at2759"/>
<sequence length="331" mass="33353">MNRNSDINTLYSFSCCSSFLIQQLHQPSTAPSLTPVVLSLTNARSCHSLQELFTPTFFSIRKPIHTVRMQYQLVAAALVASAVASPAYAPAYAAPPAYEVSSSSSTEEAKPTHPATSSVEHPPVYYTSAASTTEAQTYVTKTAESSKSVETHPVVYSYSSEEASTIVVVQPTKSEGMPMPMPSSTEEAKKTVYVCPSASQGQSQPAPSAPAPGMPAAPAPGMPAAPAPVPGMPAAPAPASPAPNSPIQQISDGQIQNPAKGAASGPASNGPASYPSGPASGAASNGTASNGAAGNGTKSPVSPPQAYTGAASSLSAVGLIAGLGAMAAFFL</sequence>
<dbReference type="STRING" id="1047168.A0A0F4GDW6"/>
<keyword evidence="3" id="KW-1185">Reference proteome</keyword>
<gene>
    <name evidence="2" type="ORF">TI39_contig4101g00004</name>
</gene>
<evidence type="ECO:0000256" key="1">
    <source>
        <dbReference type="SAM" id="MobiDB-lite"/>
    </source>
</evidence>
<protein>
    <submittedName>
        <fullName evidence="2">Uncharacterized protein</fullName>
    </submittedName>
</protein>
<feature type="compositionally biased region" description="Low complexity" evidence="1">
    <location>
        <begin position="257"/>
        <end position="299"/>
    </location>
</feature>
<evidence type="ECO:0000313" key="3">
    <source>
        <dbReference type="Proteomes" id="UP000033647"/>
    </source>
</evidence>
<feature type="compositionally biased region" description="Polar residues" evidence="1">
    <location>
        <begin position="247"/>
        <end position="256"/>
    </location>
</feature>
<feature type="compositionally biased region" description="Pro residues" evidence="1">
    <location>
        <begin position="207"/>
        <end position="244"/>
    </location>
</feature>
<name>A0A0F4GDW6_9PEZI</name>
<dbReference type="Proteomes" id="UP000033647">
    <property type="component" value="Unassembled WGS sequence"/>
</dbReference>
<feature type="region of interest" description="Disordered" evidence="1">
    <location>
        <begin position="103"/>
        <end position="123"/>
    </location>
</feature>
<evidence type="ECO:0000313" key="2">
    <source>
        <dbReference type="EMBL" id="KJX95616.1"/>
    </source>
</evidence>
<accession>A0A0F4GDW6</accession>
<dbReference type="EMBL" id="LAFY01004061">
    <property type="protein sequence ID" value="KJX95616.1"/>
    <property type="molecule type" value="Genomic_DNA"/>
</dbReference>
<feature type="region of interest" description="Disordered" evidence="1">
    <location>
        <begin position="196"/>
        <end position="308"/>
    </location>
</feature>
<dbReference type="AlphaFoldDB" id="A0A0F4GDW6"/>
<reference evidence="2 3" key="1">
    <citation type="submission" date="2015-03" db="EMBL/GenBank/DDBJ databases">
        <title>RNA-seq based gene annotation and comparative genomics of four Zymoseptoria species reveal species-specific pathogenicity related genes and transposable element activity.</title>
        <authorList>
            <person name="Grandaubert J."/>
            <person name="Bhattacharyya A."/>
            <person name="Stukenbrock E.H."/>
        </authorList>
    </citation>
    <scope>NUCLEOTIDE SEQUENCE [LARGE SCALE GENOMIC DNA]</scope>
    <source>
        <strain evidence="2 3">Zb18110</strain>
    </source>
</reference>
<comment type="caution">
    <text evidence="2">The sequence shown here is derived from an EMBL/GenBank/DDBJ whole genome shotgun (WGS) entry which is preliminary data.</text>
</comment>
<proteinExistence type="predicted"/>
<feature type="compositionally biased region" description="Low complexity" evidence="1">
    <location>
        <begin position="196"/>
        <end position="206"/>
    </location>
</feature>
<organism evidence="2 3">
    <name type="scientific">Zymoseptoria brevis</name>
    <dbReference type="NCBI Taxonomy" id="1047168"/>
    <lineage>
        <taxon>Eukaryota</taxon>
        <taxon>Fungi</taxon>
        <taxon>Dikarya</taxon>
        <taxon>Ascomycota</taxon>
        <taxon>Pezizomycotina</taxon>
        <taxon>Dothideomycetes</taxon>
        <taxon>Dothideomycetidae</taxon>
        <taxon>Mycosphaerellales</taxon>
        <taxon>Mycosphaerellaceae</taxon>
        <taxon>Zymoseptoria</taxon>
    </lineage>
</organism>